<dbReference type="InterPro" id="IPR021922">
    <property type="entry name" value="Par3/HAL_N"/>
</dbReference>
<dbReference type="FunCoup" id="A0A2P6NZF6">
    <property type="interactions" value="34"/>
</dbReference>
<organism evidence="2 3">
    <name type="scientific">Planoprotostelium fungivorum</name>
    <dbReference type="NCBI Taxonomy" id="1890364"/>
    <lineage>
        <taxon>Eukaryota</taxon>
        <taxon>Amoebozoa</taxon>
        <taxon>Evosea</taxon>
        <taxon>Variosea</taxon>
        <taxon>Cavosteliida</taxon>
        <taxon>Cavosteliaceae</taxon>
        <taxon>Planoprotostelium</taxon>
    </lineage>
</organism>
<feature type="domain" description="Par3/HAL N-terminal" evidence="1">
    <location>
        <begin position="7"/>
        <end position="85"/>
    </location>
</feature>
<dbReference type="OrthoDB" id="16424at2759"/>
<gene>
    <name evidence="2" type="ORF">PROFUN_01216</name>
</gene>
<dbReference type="Proteomes" id="UP000241769">
    <property type="component" value="Unassembled WGS sequence"/>
</dbReference>
<protein>
    <recommendedName>
        <fullName evidence="1">Par3/HAL N-terminal domain-containing protein</fullName>
    </recommendedName>
</protein>
<reference evidence="2 3" key="1">
    <citation type="journal article" date="2018" name="Genome Biol. Evol.">
        <title>Multiple Roots of Fruiting Body Formation in Amoebozoa.</title>
        <authorList>
            <person name="Hillmann F."/>
            <person name="Forbes G."/>
            <person name="Novohradska S."/>
            <person name="Ferling I."/>
            <person name="Riege K."/>
            <person name="Groth M."/>
            <person name="Westermann M."/>
            <person name="Marz M."/>
            <person name="Spaller T."/>
            <person name="Winckler T."/>
            <person name="Schaap P."/>
            <person name="Glockner G."/>
        </authorList>
    </citation>
    <scope>NUCLEOTIDE SEQUENCE [LARGE SCALE GENOMIC DNA]</scope>
    <source>
        <strain evidence="2 3">Jena</strain>
    </source>
</reference>
<name>A0A2P6NZF6_9EUKA</name>
<evidence type="ECO:0000313" key="3">
    <source>
        <dbReference type="Proteomes" id="UP000241769"/>
    </source>
</evidence>
<dbReference type="EMBL" id="MDYQ01000003">
    <property type="protein sequence ID" value="PRP89353.1"/>
    <property type="molecule type" value="Genomic_DNA"/>
</dbReference>
<sequence>MSRFHVKISLNDASLVINLGDGKRQVSQLYNEFASRFTECGVTLEETDLKRGLQIVELATIDGYTLKPSEILSDVVNSGDKLVAVTYGGWLKKQNDLIAKEWLCLQASDAVDEIQKWTSIGFHKHNKLYVQFGTGYPYSERIKPTLLGLHLFNSNQLTSNQEGRKLMCSAGDVGKWSAECHFNWENGRVTSVEVAVKSTSDPRPTIKRLPISVGHILSPNGDVVTVQNSFSEYQPELYVDRIPQDREEGPVITVAPSIEPDHSAKSVGELTLTVVQKSRVNAQQTWARDGKFNNFFHVPVKVSNLGQSKILVSTIKAEYQGRDGGWHEVSCSLDACDSFSVEPLDARDAELKCQIEIEAPQRERENRAHKSLPQPLLLRFIFDSWADKKSTQLTVQQVNPPLQLVTRDSREKYNSSHSMLFWAQCDDSNLDERIYAEVYQYDEKQLQVATKSGSSCYFTAEAFRKRGQMAAVENKKELDVPDLSWEEMGLSVKTSLLIDLEEAQAFAFRFELKTNTSSRTAHFAIPKLTESD</sequence>
<evidence type="ECO:0000313" key="2">
    <source>
        <dbReference type="EMBL" id="PRP89353.1"/>
    </source>
</evidence>
<dbReference type="Pfam" id="PF12053">
    <property type="entry name" value="Par3_HAL_N_term"/>
    <property type="match status" value="1"/>
</dbReference>
<dbReference type="InParanoid" id="A0A2P6NZF6"/>
<dbReference type="AlphaFoldDB" id="A0A2P6NZF6"/>
<proteinExistence type="predicted"/>
<accession>A0A2P6NZF6</accession>
<comment type="caution">
    <text evidence="2">The sequence shown here is derived from an EMBL/GenBank/DDBJ whole genome shotgun (WGS) entry which is preliminary data.</text>
</comment>
<evidence type="ECO:0000259" key="1">
    <source>
        <dbReference type="Pfam" id="PF12053"/>
    </source>
</evidence>
<keyword evidence="3" id="KW-1185">Reference proteome</keyword>